<feature type="region of interest" description="Disordered" evidence="3">
    <location>
        <begin position="490"/>
        <end position="512"/>
    </location>
</feature>
<accession>A0A6A0A5B0</accession>
<feature type="domain" description="Helicase ATP-binding" evidence="4">
    <location>
        <begin position="46"/>
        <end position="209"/>
    </location>
</feature>
<dbReference type="GO" id="GO:0140658">
    <property type="term" value="F:ATP-dependent chromatin remodeler activity"/>
    <property type="evidence" value="ECO:0007669"/>
    <property type="project" value="TreeGrafter"/>
</dbReference>
<comment type="subcellular location">
    <subcellularLocation>
        <location evidence="1">Nucleus</location>
    </subcellularLocation>
</comment>
<feature type="non-terminal residue" evidence="5">
    <location>
        <position position="1"/>
    </location>
</feature>
<protein>
    <recommendedName>
        <fullName evidence="4">Helicase ATP-binding domain-containing protein</fullName>
    </recommendedName>
</protein>
<dbReference type="GO" id="GO:0005634">
    <property type="term" value="C:nucleus"/>
    <property type="evidence" value="ECO:0007669"/>
    <property type="project" value="UniProtKB-SubCell"/>
</dbReference>
<organism evidence="5 6">
    <name type="scientific">Haematococcus lacustris</name>
    <name type="common">Green alga</name>
    <name type="synonym">Haematococcus pluvialis</name>
    <dbReference type="NCBI Taxonomy" id="44745"/>
    <lineage>
        <taxon>Eukaryota</taxon>
        <taxon>Viridiplantae</taxon>
        <taxon>Chlorophyta</taxon>
        <taxon>core chlorophytes</taxon>
        <taxon>Chlorophyceae</taxon>
        <taxon>CS clade</taxon>
        <taxon>Chlamydomonadales</taxon>
        <taxon>Haematococcaceae</taxon>
        <taxon>Haematococcus</taxon>
    </lineage>
</organism>
<dbReference type="SMART" id="SM00487">
    <property type="entry name" value="DEXDc"/>
    <property type="match status" value="1"/>
</dbReference>
<dbReference type="SUPFAM" id="SSF52540">
    <property type="entry name" value="P-loop containing nucleoside triphosphate hydrolases"/>
    <property type="match status" value="2"/>
</dbReference>
<dbReference type="EMBL" id="BLLF01003574">
    <property type="protein sequence ID" value="GFH27683.1"/>
    <property type="molecule type" value="Genomic_DNA"/>
</dbReference>
<dbReference type="GO" id="GO:0003682">
    <property type="term" value="F:chromatin binding"/>
    <property type="evidence" value="ECO:0007669"/>
    <property type="project" value="TreeGrafter"/>
</dbReference>
<name>A0A6A0A5B0_HAELA</name>
<evidence type="ECO:0000256" key="1">
    <source>
        <dbReference type="ARBA" id="ARBA00004123"/>
    </source>
</evidence>
<keyword evidence="2" id="KW-0539">Nucleus</keyword>
<dbReference type="Proteomes" id="UP000485058">
    <property type="component" value="Unassembled WGS sequence"/>
</dbReference>
<dbReference type="AlphaFoldDB" id="A0A6A0A5B0"/>
<gene>
    <name evidence="5" type="ORF">HaLaN_26047</name>
</gene>
<dbReference type="GO" id="GO:0003677">
    <property type="term" value="F:DNA binding"/>
    <property type="evidence" value="ECO:0007669"/>
    <property type="project" value="TreeGrafter"/>
</dbReference>
<feature type="non-terminal residue" evidence="5">
    <location>
        <position position="512"/>
    </location>
</feature>
<proteinExistence type="predicted"/>
<feature type="region of interest" description="Disordered" evidence="3">
    <location>
        <begin position="390"/>
        <end position="420"/>
    </location>
</feature>
<dbReference type="PANTHER" id="PTHR45623">
    <property type="entry name" value="CHROMODOMAIN-HELICASE-DNA-BINDING PROTEIN 3-RELATED-RELATED"/>
    <property type="match status" value="1"/>
</dbReference>
<dbReference type="InterPro" id="IPR014001">
    <property type="entry name" value="Helicase_ATP-bd"/>
</dbReference>
<dbReference type="GO" id="GO:0000785">
    <property type="term" value="C:chromatin"/>
    <property type="evidence" value="ECO:0007669"/>
    <property type="project" value="TreeGrafter"/>
</dbReference>
<dbReference type="InterPro" id="IPR000330">
    <property type="entry name" value="SNF2_N"/>
</dbReference>
<comment type="caution">
    <text evidence="5">The sequence shown here is derived from an EMBL/GenBank/DDBJ whole genome shotgun (WGS) entry which is preliminary data.</text>
</comment>
<dbReference type="GO" id="GO:0042393">
    <property type="term" value="F:histone binding"/>
    <property type="evidence" value="ECO:0007669"/>
    <property type="project" value="TreeGrafter"/>
</dbReference>
<evidence type="ECO:0000256" key="2">
    <source>
        <dbReference type="ARBA" id="ARBA00023242"/>
    </source>
</evidence>
<dbReference type="InterPro" id="IPR038718">
    <property type="entry name" value="SNF2-like_sf"/>
</dbReference>
<evidence type="ECO:0000313" key="5">
    <source>
        <dbReference type="EMBL" id="GFH27683.1"/>
    </source>
</evidence>
<dbReference type="Gene3D" id="3.40.50.300">
    <property type="entry name" value="P-loop containing nucleotide triphosphate hydrolases"/>
    <property type="match status" value="1"/>
</dbReference>
<sequence length="512" mass="56380">DPGGPGQAALGSRKFSGTPDWLRGGQLHGYQLEGLNWLFHKWSSGDNMGLGKTVQAIALLAALHAVAFVPRPSLLVVPLSTLRNWEREFKTWAPHLNVVTLNGNAAARKTILEHELLAPPVAGQRKTEGVAERVNYEMLVAEAGPLCRSLRLEWEVLVVDEGHRLKNKDSRLFQELKAFKPKFKLLLTGTPLQNNLGELFMLMHFLEPAKFESQEQFEQQFSDLAREQQVSMLHTQLEPHLLRRMKKDVLRGMPPKQEQIVRVELTAKQKEVYKQLLARHYPLLARGASSAGATSTALKNVVSMLHTQLEPHLLRRMKKDVLRGMPPKQEQIVRVELTAKQKEVYKQLLARHYPLLARGASSAGATSTALKNVVMQLRKCCVHAAHPAGAAPAAPHEEGRAAGHAAQAGADCESGADSQAERHLQAAAGASLPHACSWGHQRPCECGDAAAQVLCTPIPIRRRGMGDEAMWMWAGDKVAWCAMSRHVELSSSAQGPNPSLPPAPPYTHAVEH</sequence>
<dbReference type="PANTHER" id="PTHR45623:SF17">
    <property type="entry name" value="CHROMODOMAIN-HELICASE-DNA-BINDING PROTEIN 3-RELATED"/>
    <property type="match status" value="1"/>
</dbReference>
<dbReference type="GO" id="GO:0016887">
    <property type="term" value="F:ATP hydrolysis activity"/>
    <property type="evidence" value="ECO:0007669"/>
    <property type="project" value="TreeGrafter"/>
</dbReference>
<evidence type="ECO:0000313" key="6">
    <source>
        <dbReference type="Proteomes" id="UP000485058"/>
    </source>
</evidence>
<dbReference type="PROSITE" id="PS51192">
    <property type="entry name" value="HELICASE_ATP_BIND_1"/>
    <property type="match status" value="1"/>
</dbReference>
<keyword evidence="6" id="KW-1185">Reference proteome</keyword>
<reference evidence="5 6" key="1">
    <citation type="submission" date="2020-02" db="EMBL/GenBank/DDBJ databases">
        <title>Draft genome sequence of Haematococcus lacustris strain NIES-144.</title>
        <authorList>
            <person name="Morimoto D."/>
            <person name="Nakagawa S."/>
            <person name="Yoshida T."/>
            <person name="Sawayama S."/>
        </authorList>
    </citation>
    <scope>NUCLEOTIDE SEQUENCE [LARGE SCALE GENOMIC DNA]</scope>
    <source>
        <strain evidence="5 6">NIES-144</strain>
    </source>
</reference>
<dbReference type="Gene3D" id="3.40.50.10810">
    <property type="entry name" value="Tandem AAA-ATPase domain"/>
    <property type="match status" value="1"/>
</dbReference>
<evidence type="ECO:0000259" key="4">
    <source>
        <dbReference type="PROSITE" id="PS51192"/>
    </source>
</evidence>
<dbReference type="GO" id="GO:0005524">
    <property type="term" value="F:ATP binding"/>
    <property type="evidence" value="ECO:0007669"/>
    <property type="project" value="InterPro"/>
</dbReference>
<evidence type="ECO:0000256" key="3">
    <source>
        <dbReference type="SAM" id="MobiDB-lite"/>
    </source>
</evidence>
<dbReference type="Pfam" id="PF00176">
    <property type="entry name" value="SNF2-rel_dom"/>
    <property type="match status" value="2"/>
</dbReference>
<dbReference type="InterPro" id="IPR027417">
    <property type="entry name" value="P-loop_NTPase"/>
</dbReference>